<dbReference type="InterPro" id="IPR050423">
    <property type="entry name" value="UPF0337_stress_rsp"/>
</dbReference>
<evidence type="ECO:0000256" key="1">
    <source>
        <dbReference type="ARBA" id="ARBA00009129"/>
    </source>
</evidence>
<evidence type="ECO:0000313" key="4">
    <source>
        <dbReference type="Proteomes" id="UP001163156"/>
    </source>
</evidence>
<feature type="domain" description="CsbD-like" evidence="2">
    <location>
        <begin position="5"/>
        <end position="54"/>
    </location>
</feature>
<proteinExistence type="inferred from homology"/>
<evidence type="ECO:0000313" key="3">
    <source>
        <dbReference type="EMBL" id="UZD23134.1"/>
    </source>
</evidence>
<accession>A0ABY6MI39</accession>
<comment type="similarity">
    <text evidence="1">Belongs to the UPF0337 (CsbD) family.</text>
</comment>
<keyword evidence="4" id="KW-1185">Reference proteome</keyword>
<evidence type="ECO:0000259" key="2">
    <source>
        <dbReference type="Pfam" id="PF05532"/>
    </source>
</evidence>
<dbReference type="Proteomes" id="UP001163156">
    <property type="component" value="Chromosome"/>
</dbReference>
<gene>
    <name evidence="3" type="ORF">OM944_01305</name>
</gene>
<dbReference type="InterPro" id="IPR008462">
    <property type="entry name" value="CsbD"/>
</dbReference>
<dbReference type="RefSeq" id="WP_264809669.1">
    <property type="nucleotide sequence ID" value="NZ_CP110226.1"/>
</dbReference>
<dbReference type="SUPFAM" id="SSF69047">
    <property type="entry name" value="Hypothetical protein YjbJ"/>
    <property type="match status" value="1"/>
</dbReference>
<name>A0ABY6MI39_9BACT</name>
<dbReference type="PANTHER" id="PTHR34977:SF1">
    <property type="entry name" value="UPF0337 PROTEIN YJBJ"/>
    <property type="match status" value="1"/>
</dbReference>
<dbReference type="PANTHER" id="PTHR34977">
    <property type="entry name" value="UPF0337 PROTEIN YJBJ"/>
    <property type="match status" value="1"/>
</dbReference>
<organism evidence="3 4">
    <name type="scientific">Algoriphagus halophytocola</name>
    <dbReference type="NCBI Taxonomy" id="2991499"/>
    <lineage>
        <taxon>Bacteria</taxon>
        <taxon>Pseudomonadati</taxon>
        <taxon>Bacteroidota</taxon>
        <taxon>Cytophagia</taxon>
        <taxon>Cytophagales</taxon>
        <taxon>Cyclobacteriaceae</taxon>
        <taxon>Algoriphagus</taxon>
    </lineage>
</organism>
<dbReference type="InterPro" id="IPR036629">
    <property type="entry name" value="YjbJ_sf"/>
</dbReference>
<sequence length="59" mass="6814">MNSTEIEGNWNIIKGKLKQQYADLTDDDLNYTEGKEDELWGRIQKKVGKTKEEILSGIK</sequence>
<dbReference type="EMBL" id="CP110226">
    <property type="protein sequence ID" value="UZD23134.1"/>
    <property type="molecule type" value="Genomic_DNA"/>
</dbReference>
<reference evidence="3" key="1">
    <citation type="submission" date="2022-10" db="EMBL/GenBank/DDBJ databases">
        <title>Algoriphagus sp. a novel bacteria isolate from halophytes salicornia europaea.</title>
        <authorList>
            <person name="Peng Y."/>
            <person name="Jiang L."/>
            <person name="Lee J."/>
        </authorList>
    </citation>
    <scope>NUCLEOTIDE SEQUENCE</scope>
    <source>
        <strain evidence="3">TR-M5</strain>
    </source>
</reference>
<dbReference type="Pfam" id="PF05532">
    <property type="entry name" value="CsbD"/>
    <property type="match status" value="1"/>
</dbReference>
<protein>
    <submittedName>
        <fullName evidence="3">CsbD family protein</fullName>
    </submittedName>
</protein>
<dbReference type="Gene3D" id="1.10.1470.10">
    <property type="entry name" value="YjbJ"/>
    <property type="match status" value="1"/>
</dbReference>